<evidence type="ECO:0000256" key="5">
    <source>
        <dbReference type="SAM" id="Phobius"/>
    </source>
</evidence>
<dbReference type="PANTHER" id="PTHR36926">
    <property type="entry name" value="COLICIN V PRODUCTION PROTEIN"/>
    <property type="match status" value="1"/>
</dbReference>
<evidence type="ECO:0000313" key="7">
    <source>
        <dbReference type="Proteomes" id="UP000609121"/>
    </source>
</evidence>
<feature type="transmembrane region" description="Helical" evidence="5">
    <location>
        <begin position="71"/>
        <end position="99"/>
    </location>
</feature>
<keyword evidence="3 5" id="KW-1133">Transmembrane helix</keyword>
<organism evidence="6 7">
    <name type="scientific">Mangrovicoccus algicola</name>
    <dbReference type="NCBI Taxonomy" id="2771008"/>
    <lineage>
        <taxon>Bacteria</taxon>
        <taxon>Pseudomonadati</taxon>
        <taxon>Pseudomonadota</taxon>
        <taxon>Alphaproteobacteria</taxon>
        <taxon>Rhodobacterales</taxon>
        <taxon>Paracoccaceae</taxon>
        <taxon>Mangrovicoccus</taxon>
    </lineage>
</organism>
<accession>A0A8J6YY42</accession>
<keyword evidence="4 5" id="KW-0472">Membrane</keyword>
<reference evidence="6" key="1">
    <citation type="submission" date="2020-09" db="EMBL/GenBank/DDBJ databases">
        <title>A novel bacterium of genus Mangrovicoccus, isolated from South China Sea.</title>
        <authorList>
            <person name="Huang H."/>
            <person name="Mo K."/>
            <person name="Hu Y."/>
        </authorList>
    </citation>
    <scope>NUCLEOTIDE SEQUENCE</scope>
    <source>
        <strain evidence="6">HB182678</strain>
    </source>
</reference>
<dbReference type="GO" id="GO:0009403">
    <property type="term" value="P:toxin biosynthetic process"/>
    <property type="evidence" value="ECO:0007669"/>
    <property type="project" value="InterPro"/>
</dbReference>
<dbReference type="InterPro" id="IPR052719">
    <property type="entry name" value="CvpA-like"/>
</dbReference>
<feature type="transmembrane region" description="Helical" evidence="5">
    <location>
        <begin position="111"/>
        <end position="131"/>
    </location>
</feature>
<name>A0A8J6YY42_9RHOB</name>
<dbReference type="PANTHER" id="PTHR36926:SF1">
    <property type="entry name" value="COLICIN V PRODUCTION PROTEIN"/>
    <property type="match status" value="1"/>
</dbReference>
<sequence length="202" mass="21163">MDGFTLLDAGVAIVILLSALLAYSRGIVHESLAILGWVAAAVVAYLFAHQLEPLVREIPYVGQFLQDSCELSIIAAFCVVFGLCLIVVSIFSPLFASLVKNSALGGVDQALGFLFGALRGILLVAVALLVYDRVVVSTAVPMVDDSRTARVFAAIEEDLESSVPTDAPGWILARYETLVGSCGAPVDAEGALPGNTAPLTPE</sequence>
<dbReference type="Pfam" id="PF02674">
    <property type="entry name" value="Colicin_V"/>
    <property type="match status" value="1"/>
</dbReference>
<feature type="transmembrane region" description="Helical" evidence="5">
    <location>
        <begin position="31"/>
        <end position="51"/>
    </location>
</feature>
<dbReference type="AlphaFoldDB" id="A0A8J6YY42"/>
<evidence type="ECO:0000256" key="4">
    <source>
        <dbReference type="ARBA" id="ARBA00023136"/>
    </source>
</evidence>
<dbReference type="EMBL" id="JACVXA010000063">
    <property type="protein sequence ID" value="MBE3639907.1"/>
    <property type="molecule type" value="Genomic_DNA"/>
</dbReference>
<dbReference type="RefSeq" id="WP_193185128.1">
    <property type="nucleotide sequence ID" value="NZ_JACVXA010000063.1"/>
</dbReference>
<comment type="caution">
    <text evidence="6">The sequence shown here is derived from an EMBL/GenBank/DDBJ whole genome shotgun (WGS) entry which is preliminary data.</text>
</comment>
<dbReference type="Proteomes" id="UP000609121">
    <property type="component" value="Unassembled WGS sequence"/>
</dbReference>
<evidence type="ECO:0000256" key="1">
    <source>
        <dbReference type="ARBA" id="ARBA00004141"/>
    </source>
</evidence>
<dbReference type="InterPro" id="IPR003825">
    <property type="entry name" value="Colicin-V_CvpA"/>
</dbReference>
<keyword evidence="7" id="KW-1185">Reference proteome</keyword>
<gene>
    <name evidence="6" type="ORF">ICN82_17020</name>
</gene>
<evidence type="ECO:0000256" key="3">
    <source>
        <dbReference type="ARBA" id="ARBA00022989"/>
    </source>
</evidence>
<comment type="subcellular location">
    <subcellularLocation>
        <location evidence="1">Membrane</location>
        <topology evidence="1">Multi-pass membrane protein</topology>
    </subcellularLocation>
</comment>
<keyword evidence="2 5" id="KW-0812">Transmembrane</keyword>
<feature type="transmembrane region" description="Helical" evidence="5">
    <location>
        <begin position="6"/>
        <end position="24"/>
    </location>
</feature>
<proteinExistence type="predicted"/>
<protein>
    <submittedName>
        <fullName evidence="6">CvpA family protein</fullName>
    </submittedName>
</protein>
<dbReference type="GO" id="GO:0016020">
    <property type="term" value="C:membrane"/>
    <property type="evidence" value="ECO:0007669"/>
    <property type="project" value="UniProtKB-SubCell"/>
</dbReference>
<evidence type="ECO:0000313" key="6">
    <source>
        <dbReference type="EMBL" id="MBE3639907.1"/>
    </source>
</evidence>
<evidence type="ECO:0000256" key="2">
    <source>
        <dbReference type="ARBA" id="ARBA00022692"/>
    </source>
</evidence>